<comment type="caution">
    <text evidence="1">The sequence shown here is derived from an EMBL/GenBank/DDBJ whole genome shotgun (WGS) entry which is preliminary data.</text>
</comment>
<accession>A0AAN9TCB7</accession>
<dbReference type="Proteomes" id="UP001367676">
    <property type="component" value="Unassembled WGS sequence"/>
</dbReference>
<protein>
    <submittedName>
        <fullName evidence="1">Uncharacterized protein</fullName>
    </submittedName>
</protein>
<keyword evidence="2" id="KW-1185">Reference proteome</keyword>
<reference evidence="1 2" key="1">
    <citation type="submission" date="2024-03" db="EMBL/GenBank/DDBJ databases">
        <title>Adaptation during the transition from Ophiocordyceps entomopathogen to insect associate is accompanied by gene loss and intensified selection.</title>
        <authorList>
            <person name="Ward C.M."/>
            <person name="Onetto C.A."/>
            <person name="Borneman A.R."/>
        </authorList>
    </citation>
    <scope>NUCLEOTIDE SEQUENCE [LARGE SCALE GENOMIC DNA]</scope>
    <source>
        <strain evidence="1">AWRI1</strain>
        <tissue evidence="1">Single Adult Female</tissue>
    </source>
</reference>
<name>A0AAN9TCB7_9HEMI</name>
<gene>
    <name evidence="1" type="ORF">V9T40_014088</name>
</gene>
<dbReference type="EMBL" id="JBBCAQ010000033">
    <property type="protein sequence ID" value="KAK7582643.1"/>
    <property type="molecule type" value="Genomic_DNA"/>
</dbReference>
<dbReference type="AlphaFoldDB" id="A0AAN9TCB7"/>
<evidence type="ECO:0000313" key="1">
    <source>
        <dbReference type="EMBL" id="KAK7582643.1"/>
    </source>
</evidence>
<organism evidence="1 2">
    <name type="scientific">Parthenolecanium corni</name>
    <dbReference type="NCBI Taxonomy" id="536013"/>
    <lineage>
        <taxon>Eukaryota</taxon>
        <taxon>Metazoa</taxon>
        <taxon>Ecdysozoa</taxon>
        <taxon>Arthropoda</taxon>
        <taxon>Hexapoda</taxon>
        <taxon>Insecta</taxon>
        <taxon>Pterygota</taxon>
        <taxon>Neoptera</taxon>
        <taxon>Paraneoptera</taxon>
        <taxon>Hemiptera</taxon>
        <taxon>Sternorrhyncha</taxon>
        <taxon>Coccoidea</taxon>
        <taxon>Coccidae</taxon>
        <taxon>Parthenolecanium</taxon>
    </lineage>
</organism>
<sequence length="296" mass="34160">MAEEGITIDTSEYTKATCRKFDVSVGLTKTKLISSFQCPPIVYFGKGERRDIWNRTYLPSTFLAKNVGDLQITASQVTSSTSLKCVFATNGFNLQLLQKVRQVEREMLNPREKEILLSKSQNNEYDDANENYQYAFPIAFSRKKAEKAFLIMRKFTEMKFPYRKFRSTYHIKNICMLKQRQRFKLCKTIFENQAIGQEVTPNIKDVPQCTKIEVDLIILKMVFPFEEMSTLATVTCPVPNNRLFTGMNVSTCPTDDCFLILDVNYHVKQIFPKTIVYGLSDLSHDIELDQQQAIPN</sequence>
<proteinExistence type="predicted"/>
<evidence type="ECO:0000313" key="2">
    <source>
        <dbReference type="Proteomes" id="UP001367676"/>
    </source>
</evidence>